<protein>
    <submittedName>
        <fullName evidence="2">Uncharacterized protein</fullName>
    </submittedName>
</protein>
<feature type="region of interest" description="Disordered" evidence="1">
    <location>
        <begin position="595"/>
        <end position="650"/>
    </location>
</feature>
<feature type="region of interest" description="Disordered" evidence="1">
    <location>
        <begin position="286"/>
        <end position="309"/>
    </location>
</feature>
<comment type="caution">
    <text evidence="2">The sequence shown here is derived from an EMBL/GenBank/DDBJ whole genome shotgun (WGS) entry which is preliminary data.</text>
</comment>
<feature type="compositionally biased region" description="Polar residues" evidence="1">
    <location>
        <begin position="422"/>
        <end position="446"/>
    </location>
</feature>
<feature type="compositionally biased region" description="Basic residues" evidence="1">
    <location>
        <begin position="677"/>
        <end position="686"/>
    </location>
</feature>
<dbReference type="EMBL" id="SEYY01021028">
    <property type="protein sequence ID" value="KAB7496792.1"/>
    <property type="molecule type" value="Genomic_DNA"/>
</dbReference>
<name>A0A5N5SS38_9CRUS</name>
<feature type="compositionally biased region" description="Low complexity" evidence="1">
    <location>
        <begin position="687"/>
        <end position="698"/>
    </location>
</feature>
<feature type="compositionally biased region" description="Polar residues" evidence="1">
    <location>
        <begin position="289"/>
        <end position="304"/>
    </location>
</feature>
<proteinExistence type="predicted"/>
<feature type="region of interest" description="Disordered" evidence="1">
    <location>
        <begin position="421"/>
        <end position="446"/>
    </location>
</feature>
<reference evidence="2 3" key="1">
    <citation type="journal article" date="2019" name="PLoS Biol.">
        <title>Sex chromosomes control vertical transmission of feminizing Wolbachia symbionts in an isopod.</title>
        <authorList>
            <person name="Becking T."/>
            <person name="Chebbi M.A."/>
            <person name="Giraud I."/>
            <person name="Moumen B."/>
            <person name="Laverre T."/>
            <person name="Caubet Y."/>
            <person name="Peccoud J."/>
            <person name="Gilbert C."/>
            <person name="Cordaux R."/>
        </authorList>
    </citation>
    <scope>NUCLEOTIDE SEQUENCE [LARGE SCALE GENOMIC DNA]</scope>
    <source>
        <strain evidence="2">ANa2</strain>
        <tissue evidence="2">Whole body excluding digestive tract and cuticle</tissue>
    </source>
</reference>
<evidence type="ECO:0000313" key="2">
    <source>
        <dbReference type="EMBL" id="KAB7496792.1"/>
    </source>
</evidence>
<dbReference type="AlphaFoldDB" id="A0A5N5SS38"/>
<feature type="compositionally biased region" description="Basic residues" evidence="1">
    <location>
        <begin position="598"/>
        <end position="610"/>
    </location>
</feature>
<evidence type="ECO:0000313" key="3">
    <source>
        <dbReference type="Proteomes" id="UP000326759"/>
    </source>
</evidence>
<sequence length="803" mass="88886">MTSGEVSYFFLPRSGMVVGMTSESFEAMQSRYRDKFDGVQDIFRGLVPFDSEDAQRRYVSAEEKENINILEEEKALETPTTARRRLRSSTLQVSFFSHSVKLRISCKVGRIVESVPHVAIATRHLRVRLVSEYTKGNTLKKLEEEALWMARSGCLLFLWKRKIYYGSTVEAVKNLLMATKEERSKRGKYLKYTQELRDQIAQYALDHSIPAATTYWSTRLGNTVSESSIRNFIRNLKNFSPETKEEIGKYAFHNGIEKAIQYFSDKLGITIRKGIKIHNENSEYLPGEISSSNTSSVTKRNQLSTRHKRSFSHQIKEEIGRYASLHSITAAIDHFTVKLQFPVKESTVRKFKRAGGNPAVIPMNPNSLTFHQGGVINPGVASLSYQQTTGGTPAVIMNQAFPQVGHPSSFQQGYLGGFAPSGTGNNGVPSQGTPLAIAHTSSPSSMVPHNSPLQLTMGGSHSCQINSVSVAQSHTMGAHALQAPTHSGPHQLVASAFHQHVQNGISYEGVPALGNHSNVTLNSEPLSLMKGNTQGVESLQQGENVASGAEGIQEGPVGHGNAGGANGIPEGTVSVSATVNGIPASIIHISHLETPSHPLHHSQHPHTHQYHKQDQQHQQQQQTQHHHPHQHQHQTPSQQHQQSQPSNQISTENALEEEEVEMMGLEDEYSNSPPPTPKRKRNRGKNSRGYSKSSSSSYTCGKRGNYVSYSPELRAEIGKYAAEHGNLAAITHFKEKLNIEIPESTVRGLKDKYMIKKMRGEKDVKSLGFAQRGRPMRLGKYDSIVQECIKELLKGGEKSSLFQ</sequence>
<keyword evidence="3" id="KW-1185">Reference proteome</keyword>
<dbReference type="OrthoDB" id="413122at2759"/>
<gene>
    <name evidence="2" type="ORF">Anas_01970</name>
</gene>
<dbReference type="Proteomes" id="UP000326759">
    <property type="component" value="Unassembled WGS sequence"/>
</dbReference>
<feature type="compositionally biased region" description="Gly residues" evidence="1">
    <location>
        <begin position="557"/>
        <end position="566"/>
    </location>
</feature>
<evidence type="ECO:0000256" key="1">
    <source>
        <dbReference type="SAM" id="MobiDB-lite"/>
    </source>
</evidence>
<feature type="region of interest" description="Disordered" evidence="1">
    <location>
        <begin position="540"/>
        <end position="569"/>
    </location>
</feature>
<organism evidence="2 3">
    <name type="scientific">Armadillidium nasatum</name>
    <dbReference type="NCBI Taxonomy" id="96803"/>
    <lineage>
        <taxon>Eukaryota</taxon>
        <taxon>Metazoa</taxon>
        <taxon>Ecdysozoa</taxon>
        <taxon>Arthropoda</taxon>
        <taxon>Crustacea</taxon>
        <taxon>Multicrustacea</taxon>
        <taxon>Malacostraca</taxon>
        <taxon>Eumalacostraca</taxon>
        <taxon>Peracarida</taxon>
        <taxon>Isopoda</taxon>
        <taxon>Oniscidea</taxon>
        <taxon>Crinocheta</taxon>
        <taxon>Armadillidiidae</taxon>
        <taxon>Armadillidium</taxon>
    </lineage>
</organism>
<feature type="compositionally biased region" description="Low complexity" evidence="1">
    <location>
        <begin position="633"/>
        <end position="648"/>
    </location>
</feature>
<accession>A0A5N5SS38</accession>
<feature type="region of interest" description="Disordered" evidence="1">
    <location>
        <begin position="662"/>
        <end position="705"/>
    </location>
</feature>